<dbReference type="InterPro" id="IPR011991">
    <property type="entry name" value="ArsR-like_HTH"/>
</dbReference>
<evidence type="ECO:0000256" key="1">
    <source>
        <dbReference type="ARBA" id="ARBA00023015"/>
    </source>
</evidence>
<dbReference type="GO" id="GO:0003700">
    <property type="term" value="F:DNA-binding transcription factor activity"/>
    <property type="evidence" value="ECO:0007669"/>
    <property type="project" value="InterPro"/>
</dbReference>
<dbReference type="InterPro" id="IPR001845">
    <property type="entry name" value="HTH_ArsR_DNA-bd_dom"/>
</dbReference>
<reference evidence="6 7" key="1">
    <citation type="submission" date="2018-06" db="EMBL/GenBank/DDBJ databases">
        <authorList>
            <consortium name="Pathogen Informatics"/>
            <person name="Doyle S."/>
        </authorList>
    </citation>
    <scope>NUCLEOTIDE SEQUENCE [LARGE SCALE GENOMIC DNA]</scope>
    <source>
        <strain evidence="6 7">NCTC11997</strain>
    </source>
</reference>
<evidence type="ECO:0000313" key="8">
    <source>
        <dbReference type="Proteomes" id="UP000594903"/>
    </source>
</evidence>
<dbReference type="SMART" id="SM00418">
    <property type="entry name" value="HTH_ARSR"/>
    <property type="match status" value="1"/>
</dbReference>
<name>A0A378XGB4_9BURK</name>
<dbReference type="InterPro" id="IPR051011">
    <property type="entry name" value="Metal_resp_trans_reg"/>
</dbReference>
<dbReference type="Gene3D" id="1.10.10.10">
    <property type="entry name" value="Winged helix-like DNA-binding domain superfamily/Winged helix DNA-binding domain"/>
    <property type="match status" value="1"/>
</dbReference>
<keyword evidence="8" id="KW-1185">Reference proteome</keyword>
<dbReference type="Proteomes" id="UP000594903">
    <property type="component" value="Chromosome"/>
</dbReference>
<dbReference type="PANTHER" id="PTHR43132">
    <property type="entry name" value="ARSENICAL RESISTANCE OPERON REPRESSOR ARSR-RELATED"/>
    <property type="match status" value="1"/>
</dbReference>
<organism evidence="6 7">
    <name type="scientific">Oligella ureolytica</name>
    <dbReference type="NCBI Taxonomy" id="90244"/>
    <lineage>
        <taxon>Bacteria</taxon>
        <taxon>Pseudomonadati</taxon>
        <taxon>Pseudomonadota</taxon>
        <taxon>Betaproteobacteria</taxon>
        <taxon>Burkholderiales</taxon>
        <taxon>Alcaligenaceae</taxon>
        <taxon>Oligella</taxon>
    </lineage>
</organism>
<dbReference type="AlphaFoldDB" id="A0A378XGB4"/>
<dbReference type="Proteomes" id="UP000254603">
    <property type="component" value="Unassembled WGS sequence"/>
</dbReference>
<sequence>MEKKEAVTKFDALASELRLDIVKLLVQFGEDGLVAGEMSSQLDIPPTNLSFHLKTLTHAGLVYVEQEGRYQRYRANTSALMGLVEYLMEKCCDKQTKAKTGLC</sequence>
<evidence type="ECO:0000256" key="2">
    <source>
        <dbReference type="ARBA" id="ARBA00023125"/>
    </source>
</evidence>
<dbReference type="CDD" id="cd00090">
    <property type="entry name" value="HTH_ARSR"/>
    <property type="match status" value="1"/>
</dbReference>
<dbReference type="PANTHER" id="PTHR43132:SF2">
    <property type="entry name" value="ARSENICAL RESISTANCE OPERON REPRESSOR ARSR-RELATED"/>
    <property type="match status" value="1"/>
</dbReference>
<dbReference type="SUPFAM" id="SSF46785">
    <property type="entry name" value="Winged helix' DNA-binding domain"/>
    <property type="match status" value="1"/>
</dbReference>
<dbReference type="Pfam" id="PF12840">
    <property type="entry name" value="HTH_20"/>
    <property type="match status" value="1"/>
</dbReference>
<dbReference type="GO" id="GO:0003677">
    <property type="term" value="F:DNA binding"/>
    <property type="evidence" value="ECO:0007669"/>
    <property type="project" value="UniProtKB-KW"/>
</dbReference>
<dbReference type="STRING" id="1122619.GCA_000373745_01978"/>
<keyword evidence="1" id="KW-0805">Transcription regulation</keyword>
<dbReference type="InterPro" id="IPR036388">
    <property type="entry name" value="WH-like_DNA-bd_sf"/>
</dbReference>
<protein>
    <submittedName>
        <fullName evidence="6">Arsenical resistance operon repressor</fullName>
    </submittedName>
    <submittedName>
        <fullName evidence="5">Winged helix-turn-helix transcriptional regulator</fullName>
    </submittedName>
</protein>
<evidence type="ECO:0000313" key="5">
    <source>
        <dbReference type="EMBL" id="QPT39306.1"/>
    </source>
</evidence>
<evidence type="ECO:0000313" key="7">
    <source>
        <dbReference type="Proteomes" id="UP000254603"/>
    </source>
</evidence>
<dbReference type="PROSITE" id="PS50987">
    <property type="entry name" value="HTH_ARSR_2"/>
    <property type="match status" value="1"/>
</dbReference>
<reference evidence="5 8" key="2">
    <citation type="submission" date="2020-12" db="EMBL/GenBank/DDBJ databases">
        <title>FDA dAtabase for Regulatory Grade micrObial Sequences (FDA-ARGOS): Supporting development and validation of Infectious Disease Dx tests.</title>
        <authorList>
            <person name="Sproer C."/>
            <person name="Gronow S."/>
            <person name="Severitt S."/>
            <person name="Schroder I."/>
            <person name="Tallon L."/>
            <person name="Sadzewicz L."/>
            <person name="Zhao X."/>
            <person name="Boylan J."/>
            <person name="Ott S."/>
            <person name="Bowen H."/>
            <person name="Vavikolanu K."/>
            <person name="Mehta A."/>
            <person name="Aluvathingal J."/>
            <person name="Nadendla S."/>
            <person name="Lowell S."/>
            <person name="Myers T."/>
            <person name="Yan Y."/>
            <person name="Sichtig H."/>
        </authorList>
    </citation>
    <scope>NUCLEOTIDE SEQUENCE [LARGE SCALE GENOMIC DNA]</scope>
    <source>
        <strain evidence="5 8">FDAARGOS_872</strain>
    </source>
</reference>
<gene>
    <name evidence="6" type="primary">arsR</name>
    <name evidence="5" type="ORF">I6G29_08995</name>
    <name evidence="6" type="ORF">NCTC11997_01863</name>
</gene>
<keyword evidence="2" id="KW-0238">DNA-binding</keyword>
<keyword evidence="3" id="KW-0804">Transcription</keyword>
<dbReference type="InterPro" id="IPR036390">
    <property type="entry name" value="WH_DNA-bd_sf"/>
</dbReference>
<dbReference type="RefSeq" id="WP_018575158.1">
    <property type="nucleotide sequence ID" value="NZ_CP065725.1"/>
</dbReference>
<dbReference type="NCBIfam" id="NF033788">
    <property type="entry name" value="HTH_metalloreg"/>
    <property type="match status" value="1"/>
</dbReference>
<proteinExistence type="predicted"/>
<accession>A0A378XGB4</accession>
<dbReference type="OrthoDB" id="5297460at2"/>
<evidence type="ECO:0000259" key="4">
    <source>
        <dbReference type="PROSITE" id="PS50987"/>
    </source>
</evidence>
<dbReference type="EMBL" id="CP065725">
    <property type="protein sequence ID" value="QPT39306.1"/>
    <property type="molecule type" value="Genomic_DNA"/>
</dbReference>
<dbReference type="EMBL" id="UGSB01000001">
    <property type="protein sequence ID" value="SUA55581.1"/>
    <property type="molecule type" value="Genomic_DNA"/>
</dbReference>
<dbReference type="PRINTS" id="PR00778">
    <property type="entry name" value="HTHARSR"/>
</dbReference>
<evidence type="ECO:0000256" key="3">
    <source>
        <dbReference type="ARBA" id="ARBA00023163"/>
    </source>
</evidence>
<feature type="domain" description="HTH arsR-type" evidence="4">
    <location>
        <begin position="1"/>
        <end position="95"/>
    </location>
</feature>
<evidence type="ECO:0000313" key="6">
    <source>
        <dbReference type="EMBL" id="SUA55581.1"/>
    </source>
</evidence>